<dbReference type="NCBIfam" id="TIGR00096">
    <property type="entry name" value="16S rRNA (cytidine(1402)-2'-O)-methyltransferase"/>
    <property type="match status" value="1"/>
</dbReference>
<dbReference type="PROSITE" id="PS01296">
    <property type="entry name" value="RSMI"/>
    <property type="match status" value="1"/>
</dbReference>
<dbReference type="InterPro" id="IPR018063">
    <property type="entry name" value="SAM_MeTrfase_RsmI_CS"/>
</dbReference>
<keyword evidence="5 6" id="KW-0949">S-adenosyl-L-methionine</keyword>
<dbReference type="InterPro" id="IPR000878">
    <property type="entry name" value="4pyrrol_Mease"/>
</dbReference>
<keyword evidence="4 6" id="KW-0808">Transferase</keyword>
<keyword evidence="1 6" id="KW-0963">Cytoplasm</keyword>
<dbReference type="HAMAP" id="MF_01877">
    <property type="entry name" value="16SrRNA_methyltr_I"/>
    <property type="match status" value="1"/>
</dbReference>
<dbReference type="EMBL" id="PCWW01000069">
    <property type="protein sequence ID" value="PIR12857.1"/>
    <property type="molecule type" value="Genomic_DNA"/>
</dbReference>
<feature type="coiled-coil region" evidence="7">
    <location>
        <begin position="172"/>
        <end position="203"/>
    </location>
</feature>
<keyword evidence="2 6" id="KW-0698">rRNA processing</keyword>
<evidence type="ECO:0000313" key="10">
    <source>
        <dbReference type="Proteomes" id="UP000230869"/>
    </source>
</evidence>
<comment type="similarity">
    <text evidence="6">Belongs to the methyltransferase superfamily. RsmI family.</text>
</comment>
<name>A0A2M6K8G6_9BACT</name>
<organism evidence="9 10">
    <name type="scientific">Candidatus Falkowbacteria bacterium CG11_big_fil_rev_8_21_14_0_20_39_10</name>
    <dbReference type="NCBI Taxonomy" id="1974570"/>
    <lineage>
        <taxon>Bacteria</taxon>
        <taxon>Candidatus Falkowiibacteriota</taxon>
    </lineage>
</organism>
<dbReference type="InterPro" id="IPR008189">
    <property type="entry name" value="rRNA_ssu_MeTfrase_I"/>
</dbReference>
<gene>
    <name evidence="6 9" type="primary">rsmI</name>
    <name evidence="9" type="ORF">COV49_04050</name>
</gene>
<keyword evidence="7" id="KW-0175">Coiled coil</keyword>
<evidence type="ECO:0000313" key="9">
    <source>
        <dbReference type="EMBL" id="PIR12857.1"/>
    </source>
</evidence>
<dbReference type="PIRSF" id="PIRSF005917">
    <property type="entry name" value="MTase_YraL"/>
    <property type="match status" value="1"/>
</dbReference>
<dbReference type="SUPFAM" id="SSF53790">
    <property type="entry name" value="Tetrapyrrole methylase"/>
    <property type="match status" value="1"/>
</dbReference>
<reference evidence="9 10" key="1">
    <citation type="submission" date="2017-09" db="EMBL/GenBank/DDBJ databases">
        <title>Depth-based differentiation of microbial function through sediment-hosted aquifers and enrichment of novel symbionts in the deep terrestrial subsurface.</title>
        <authorList>
            <person name="Probst A.J."/>
            <person name="Ladd B."/>
            <person name="Jarett J.K."/>
            <person name="Geller-Mcgrath D.E."/>
            <person name="Sieber C.M."/>
            <person name="Emerson J.B."/>
            <person name="Anantharaman K."/>
            <person name="Thomas B.C."/>
            <person name="Malmstrom R."/>
            <person name="Stieglmeier M."/>
            <person name="Klingl A."/>
            <person name="Woyke T."/>
            <person name="Ryan C.M."/>
            <person name="Banfield J.F."/>
        </authorList>
    </citation>
    <scope>NUCLEOTIDE SEQUENCE [LARGE SCALE GENOMIC DNA]</scope>
    <source>
        <strain evidence="9">CG11_big_fil_rev_8_21_14_0_20_39_10</strain>
    </source>
</reference>
<dbReference type="CDD" id="cd11648">
    <property type="entry name" value="RsmI"/>
    <property type="match status" value="1"/>
</dbReference>
<dbReference type="GO" id="GO:0070677">
    <property type="term" value="F:rRNA (cytosine-2'-O-)-methyltransferase activity"/>
    <property type="evidence" value="ECO:0007669"/>
    <property type="project" value="UniProtKB-UniRule"/>
</dbReference>
<dbReference type="Proteomes" id="UP000230869">
    <property type="component" value="Unassembled WGS sequence"/>
</dbReference>
<evidence type="ECO:0000256" key="6">
    <source>
        <dbReference type="HAMAP-Rule" id="MF_01877"/>
    </source>
</evidence>
<evidence type="ECO:0000256" key="7">
    <source>
        <dbReference type="SAM" id="Coils"/>
    </source>
</evidence>
<dbReference type="GO" id="GO:0005737">
    <property type="term" value="C:cytoplasm"/>
    <property type="evidence" value="ECO:0007669"/>
    <property type="project" value="UniProtKB-SubCell"/>
</dbReference>
<comment type="catalytic activity">
    <reaction evidence="6">
        <text>cytidine(1402) in 16S rRNA + S-adenosyl-L-methionine = 2'-O-methylcytidine(1402) in 16S rRNA + S-adenosyl-L-homocysteine + H(+)</text>
        <dbReference type="Rhea" id="RHEA:42924"/>
        <dbReference type="Rhea" id="RHEA-COMP:10285"/>
        <dbReference type="Rhea" id="RHEA-COMP:10286"/>
        <dbReference type="ChEBI" id="CHEBI:15378"/>
        <dbReference type="ChEBI" id="CHEBI:57856"/>
        <dbReference type="ChEBI" id="CHEBI:59789"/>
        <dbReference type="ChEBI" id="CHEBI:74495"/>
        <dbReference type="ChEBI" id="CHEBI:82748"/>
        <dbReference type="EC" id="2.1.1.198"/>
    </reaction>
</comment>
<comment type="caution">
    <text evidence="9">The sequence shown here is derived from an EMBL/GenBank/DDBJ whole genome shotgun (WGS) entry which is preliminary data.</text>
</comment>
<dbReference type="PANTHER" id="PTHR46111:SF1">
    <property type="entry name" value="RIBOSOMAL RNA SMALL SUBUNIT METHYLTRANSFERASE I"/>
    <property type="match status" value="1"/>
</dbReference>
<dbReference type="InterPro" id="IPR014776">
    <property type="entry name" value="4pyrrole_Mease_sub2"/>
</dbReference>
<evidence type="ECO:0000256" key="4">
    <source>
        <dbReference type="ARBA" id="ARBA00022679"/>
    </source>
</evidence>
<keyword evidence="3 6" id="KW-0489">Methyltransferase</keyword>
<dbReference type="AlphaFoldDB" id="A0A2M6K8G6"/>
<dbReference type="Gene3D" id="3.30.950.10">
    <property type="entry name" value="Methyltransferase, Cobalt-precorrin-4 Transmethylase, Domain 2"/>
    <property type="match status" value="1"/>
</dbReference>
<evidence type="ECO:0000256" key="2">
    <source>
        <dbReference type="ARBA" id="ARBA00022552"/>
    </source>
</evidence>
<dbReference type="Gene3D" id="3.40.1010.10">
    <property type="entry name" value="Cobalt-precorrin-4 Transmethylase, Domain 1"/>
    <property type="match status" value="1"/>
</dbReference>
<dbReference type="PANTHER" id="PTHR46111">
    <property type="entry name" value="RIBOSOMAL RNA SMALL SUBUNIT METHYLTRANSFERASE I"/>
    <property type="match status" value="1"/>
</dbReference>
<protein>
    <recommendedName>
        <fullName evidence="6">Ribosomal RNA small subunit methyltransferase I</fullName>
        <ecNumber evidence="6">2.1.1.198</ecNumber>
    </recommendedName>
    <alternativeName>
        <fullName evidence="6">16S rRNA 2'-O-ribose C1402 methyltransferase</fullName>
    </alternativeName>
    <alternativeName>
        <fullName evidence="6">rRNA (cytidine-2'-O-)-methyltransferase RsmI</fullName>
    </alternativeName>
</protein>
<dbReference type="EC" id="2.1.1.198" evidence="6"/>
<dbReference type="FunFam" id="3.40.1010.10:FF:000007">
    <property type="entry name" value="Ribosomal RNA small subunit methyltransferase I"/>
    <property type="match status" value="1"/>
</dbReference>
<accession>A0A2M6K8G6</accession>
<evidence type="ECO:0000256" key="3">
    <source>
        <dbReference type="ARBA" id="ARBA00022603"/>
    </source>
</evidence>
<dbReference type="InterPro" id="IPR035996">
    <property type="entry name" value="4pyrrol_Methylase_sf"/>
</dbReference>
<evidence type="ECO:0000259" key="8">
    <source>
        <dbReference type="Pfam" id="PF00590"/>
    </source>
</evidence>
<sequence length="251" mass="28131">MLYIVATPIGNLEDISLRALRILNEVDFVLCEDTRVTKKLLDHYKIKTPTTSYHQHSKEGKTNHILNLLKKGKNLALVSDAGTPGISDPGGRLVQAVAEKFGDETTIESVPGPSAVTAALSISGVPTDKFVFLGFPPHKKGRNLFLEKVMESEFPVVVYESKHRIIKFLEELIRLNKEVEKFNLAAEEKNQKINIKKKQIKKKRLVSSVVVCRELSKMHETVYRGELESIIKKIKDSPGDQKGEFVVIVGK</sequence>
<feature type="domain" description="Tetrapyrrole methylase" evidence="8">
    <location>
        <begin position="1"/>
        <end position="230"/>
    </location>
</feature>
<dbReference type="InterPro" id="IPR014777">
    <property type="entry name" value="4pyrrole_Mease_sub1"/>
</dbReference>
<comment type="function">
    <text evidence="6">Catalyzes the 2'-O-methylation of the ribose of cytidine 1402 (C1402) in 16S rRNA.</text>
</comment>
<dbReference type="Pfam" id="PF00590">
    <property type="entry name" value="TP_methylase"/>
    <property type="match status" value="1"/>
</dbReference>
<proteinExistence type="inferred from homology"/>
<evidence type="ECO:0000256" key="5">
    <source>
        <dbReference type="ARBA" id="ARBA00022691"/>
    </source>
</evidence>
<comment type="subcellular location">
    <subcellularLocation>
        <location evidence="6">Cytoplasm</location>
    </subcellularLocation>
</comment>
<evidence type="ECO:0000256" key="1">
    <source>
        <dbReference type="ARBA" id="ARBA00022490"/>
    </source>
</evidence>